<evidence type="ECO:0000313" key="4">
    <source>
        <dbReference type="Proteomes" id="UP000198951"/>
    </source>
</evidence>
<feature type="coiled-coil region" evidence="1">
    <location>
        <begin position="86"/>
        <end position="127"/>
    </location>
</feature>
<evidence type="ECO:0000256" key="1">
    <source>
        <dbReference type="SAM" id="Coils"/>
    </source>
</evidence>
<organism evidence="3 4">
    <name type="scientific">Flavobacterium gillisiae</name>
    <dbReference type="NCBI Taxonomy" id="150146"/>
    <lineage>
        <taxon>Bacteria</taxon>
        <taxon>Pseudomonadati</taxon>
        <taxon>Bacteroidota</taxon>
        <taxon>Flavobacteriia</taxon>
        <taxon>Flavobacteriales</taxon>
        <taxon>Flavobacteriaceae</taxon>
        <taxon>Flavobacterium</taxon>
    </lineage>
</organism>
<dbReference type="PROSITE" id="PS51257">
    <property type="entry name" value="PROKAR_LIPOPROTEIN"/>
    <property type="match status" value="1"/>
</dbReference>
<dbReference type="RefSeq" id="WP_091083905.1">
    <property type="nucleotide sequence ID" value="NZ_FNRD01000001.1"/>
</dbReference>
<evidence type="ECO:0000256" key="2">
    <source>
        <dbReference type="SAM" id="Phobius"/>
    </source>
</evidence>
<dbReference type="STRING" id="150146.SAMN05443667_101382"/>
<sequence length="305" mass="34603">MKKITLLAISLITFASCVKKQDNENPIIQKEIVQTNSELNKTLVEQEEIKQQIVALSRKKDSLLNVLKSTKESMTRMNDSKIDKGIQGVNLKLNELKGQKENIEEQVALQKKEMDLATKKIDLLNQEKIVYDAQHKALYDKGAPPKDFAKIDTLLGTINSKINEQKRKVKSLNRNISDVEEQVISINDQRDFLSKKIREDYNAQDIFGEFAKEEESKIAEQISTIDSKISSLTGNVNNINTSVASLNDSIAVKTEQHDINSQNQEDANKTQNRLYYALFAVGAVIVLFAVFYIIGKRKKQQNKTK</sequence>
<dbReference type="AlphaFoldDB" id="A0A1H3X4V6"/>
<evidence type="ECO:0000313" key="3">
    <source>
        <dbReference type="EMBL" id="SDZ94435.1"/>
    </source>
</evidence>
<gene>
    <name evidence="3" type="ORF">SAMN05443667_101382</name>
</gene>
<keyword evidence="2" id="KW-1133">Transmembrane helix</keyword>
<keyword evidence="2" id="KW-0472">Membrane</keyword>
<protein>
    <submittedName>
        <fullName evidence="3">Uncharacterized protein</fullName>
    </submittedName>
</protein>
<name>A0A1H3X4V6_9FLAO</name>
<accession>A0A1H3X4V6</accession>
<feature type="transmembrane region" description="Helical" evidence="2">
    <location>
        <begin position="274"/>
        <end position="295"/>
    </location>
</feature>
<dbReference type="EMBL" id="FNRD01000001">
    <property type="protein sequence ID" value="SDZ94435.1"/>
    <property type="molecule type" value="Genomic_DNA"/>
</dbReference>
<reference evidence="4" key="1">
    <citation type="submission" date="2016-10" db="EMBL/GenBank/DDBJ databases">
        <authorList>
            <person name="Varghese N."/>
            <person name="Submissions S."/>
        </authorList>
    </citation>
    <scope>NUCLEOTIDE SEQUENCE [LARGE SCALE GENOMIC DNA]</scope>
    <source>
        <strain evidence="4">DSM 22376</strain>
    </source>
</reference>
<feature type="coiled-coil region" evidence="1">
    <location>
        <begin position="155"/>
        <end position="189"/>
    </location>
</feature>
<keyword evidence="2" id="KW-0812">Transmembrane</keyword>
<dbReference type="OrthoDB" id="9838795at2"/>
<dbReference type="Proteomes" id="UP000198951">
    <property type="component" value="Unassembled WGS sequence"/>
</dbReference>
<keyword evidence="1" id="KW-0175">Coiled coil</keyword>
<keyword evidence="4" id="KW-1185">Reference proteome</keyword>
<proteinExistence type="predicted"/>